<keyword evidence="8" id="KW-0472">Membrane</keyword>
<dbReference type="InterPro" id="IPR036291">
    <property type="entry name" value="NAD(P)-bd_dom_sf"/>
</dbReference>
<comment type="similarity">
    <text evidence="2 10">Belongs to the fatty acyl-CoA reductase family.</text>
</comment>
<evidence type="ECO:0000256" key="3">
    <source>
        <dbReference type="ARBA" id="ARBA00022516"/>
    </source>
</evidence>
<evidence type="ECO:0000256" key="8">
    <source>
        <dbReference type="ARBA" id="ARBA00023136"/>
    </source>
</evidence>
<evidence type="ECO:0000256" key="1">
    <source>
        <dbReference type="ARBA" id="ARBA00004141"/>
    </source>
</evidence>
<feature type="domain" description="Fatty acyl-CoA reductase C-terminal" evidence="11">
    <location>
        <begin position="403"/>
        <end position="500"/>
    </location>
</feature>
<dbReference type="AlphaFoldDB" id="A0AAW1U2J3"/>
<evidence type="ECO:0000313" key="14">
    <source>
        <dbReference type="Proteomes" id="UP001431783"/>
    </source>
</evidence>
<dbReference type="CDD" id="cd09071">
    <property type="entry name" value="FAR_C"/>
    <property type="match status" value="1"/>
</dbReference>
<dbReference type="PANTHER" id="PTHR11011:SF107">
    <property type="entry name" value="FATTY ACYL-COA REDUCTASE"/>
    <property type="match status" value="1"/>
</dbReference>
<sequence>MVVPKTQQRIQDTKSSSEQILTSSIIDNNKNYLKNNNNNDHKVDNVHFSNIGAFYAGTNIFITGATGFVGKALVEKLLRSCDGIRTIYLLMRDKRGMRMEQRLKELLKNPVFDKIREKNPDIFDKVKAVKGDVSLPNIGLTENDMNFLMENIDVVFHSAATVKFNEDLKNAVLLNTLGTKRVMELCQGMKNLKSFVHVSTAFSNSDKAHIRESIYKPTFDTNAIINCMDILPKDIVDMLSKKLLGKHPNTYTFTKALAEYIVYEYSSLIPSAIVRPSIITAAWKEPMPGWVDNMSGITGIFMECGRGTIKSIICDEKYVMDIIPVDVVVNTIITAGWHTVAHTSNAMRVYNCVSGDVNPITWKRFGDLTHKYVRLYPSKYVQWYPGFEYRTSRFMHMIYATLYHTIPSAILDVFLYCTRQKPIMLKISNKFYHALDAGKFFSTNEWNFDTHTMASLCEAVKNAEDGENFEMDIHKNHTGFDWDTYVKNFMIGVRQYVLKDDLSSLPAARTKLNRLYWFQKVFQVLSLYAIVKVATR</sequence>
<dbReference type="InterPro" id="IPR033640">
    <property type="entry name" value="FAR_C"/>
</dbReference>
<comment type="function">
    <text evidence="10">Catalyzes the reduction of fatty acyl-CoA to fatty alcohols.</text>
</comment>
<dbReference type="EMBL" id="JARQZJ010000031">
    <property type="protein sequence ID" value="KAK9874385.1"/>
    <property type="molecule type" value="Genomic_DNA"/>
</dbReference>
<dbReference type="SUPFAM" id="SSF51735">
    <property type="entry name" value="NAD(P)-binding Rossmann-fold domains"/>
    <property type="match status" value="1"/>
</dbReference>
<keyword evidence="14" id="KW-1185">Reference proteome</keyword>
<dbReference type="Proteomes" id="UP001431783">
    <property type="component" value="Unassembled WGS sequence"/>
</dbReference>
<dbReference type="Pfam" id="PF03015">
    <property type="entry name" value="Sterile"/>
    <property type="match status" value="1"/>
</dbReference>
<dbReference type="GO" id="GO:0102965">
    <property type="term" value="F:alcohol-forming long-chain fatty acyl-CoA reductase activity"/>
    <property type="evidence" value="ECO:0007669"/>
    <property type="project" value="UniProtKB-EC"/>
</dbReference>
<reference evidence="13 14" key="1">
    <citation type="submission" date="2023-03" db="EMBL/GenBank/DDBJ databases">
        <title>Genome insight into feeding habits of ladybird beetles.</title>
        <authorList>
            <person name="Li H.-S."/>
            <person name="Huang Y.-H."/>
            <person name="Pang H."/>
        </authorList>
    </citation>
    <scope>NUCLEOTIDE SEQUENCE [LARGE SCALE GENOMIC DNA]</scope>
    <source>
        <strain evidence="13">SYSU_2023b</strain>
        <tissue evidence="13">Whole body</tissue>
    </source>
</reference>
<dbReference type="GO" id="GO:0080019">
    <property type="term" value="F:alcohol-forming very long-chain fatty acyl-CoA reductase activity"/>
    <property type="evidence" value="ECO:0007669"/>
    <property type="project" value="InterPro"/>
</dbReference>
<keyword evidence="10" id="KW-0560">Oxidoreductase</keyword>
<dbReference type="InterPro" id="IPR013120">
    <property type="entry name" value="FAR_NAD-bd"/>
</dbReference>
<evidence type="ECO:0000256" key="4">
    <source>
        <dbReference type="ARBA" id="ARBA00022692"/>
    </source>
</evidence>
<comment type="subcellular location">
    <subcellularLocation>
        <location evidence="1">Membrane</location>
        <topology evidence="1">Multi-pass membrane protein</topology>
    </subcellularLocation>
</comment>
<feature type="domain" description="Thioester reductase (TE)" evidence="12">
    <location>
        <begin position="62"/>
        <end position="332"/>
    </location>
</feature>
<keyword evidence="5 10" id="KW-0521">NADP</keyword>
<dbReference type="GO" id="GO:0016020">
    <property type="term" value="C:membrane"/>
    <property type="evidence" value="ECO:0007669"/>
    <property type="project" value="UniProtKB-SubCell"/>
</dbReference>
<evidence type="ECO:0000256" key="9">
    <source>
        <dbReference type="ARBA" id="ARBA00052530"/>
    </source>
</evidence>
<keyword evidence="4" id="KW-0812">Transmembrane</keyword>
<dbReference type="Pfam" id="PF07993">
    <property type="entry name" value="NAD_binding_4"/>
    <property type="match status" value="1"/>
</dbReference>
<keyword evidence="3 10" id="KW-0444">Lipid biosynthesis</keyword>
<evidence type="ECO:0000313" key="13">
    <source>
        <dbReference type="EMBL" id="KAK9874385.1"/>
    </source>
</evidence>
<comment type="caution">
    <text evidence="13">The sequence shown here is derived from an EMBL/GenBank/DDBJ whole genome shotgun (WGS) entry which is preliminary data.</text>
</comment>
<evidence type="ECO:0000256" key="2">
    <source>
        <dbReference type="ARBA" id="ARBA00005928"/>
    </source>
</evidence>
<dbReference type="FunFam" id="3.40.50.720:FF:000143">
    <property type="entry name" value="Fatty acyl-CoA reductase"/>
    <property type="match status" value="1"/>
</dbReference>
<dbReference type="GO" id="GO:0005777">
    <property type="term" value="C:peroxisome"/>
    <property type="evidence" value="ECO:0007669"/>
    <property type="project" value="TreeGrafter"/>
</dbReference>
<comment type="catalytic activity">
    <reaction evidence="9 10">
        <text>a long-chain fatty acyl-CoA + 2 NADPH + 2 H(+) = a long-chain primary fatty alcohol + 2 NADP(+) + CoA</text>
        <dbReference type="Rhea" id="RHEA:52716"/>
        <dbReference type="ChEBI" id="CHEBI:15378"/>
        <dbReference type="ChEBI" id="CHEBI:57287"/>
        <dbReference type="ChEBI" id="CHEBI:57783"/>
        <dbReference type="ChEBI" id="CHEBI:58349"/>
        <dbReference type="ChEBI" id="CHEBI:77396"/>
        <dbReference type="ChEBI" id="CHEBI:83139"/>
        <dbReference type="EC" id="1.2.1.84"/>
    </reaction>
</comment>
<gene>
    <name evidence="13" type="ORF">WA026_002732</name>
</gene>
<evidence type="ECO:0000256" key="6">
    <source>
        <dbReference type="ARBA" id="ARBA00022989"/>
    </source>
</evidence>
<dbReference type="InterPro" id="IPR026055">
    <property type="entry name" value="FAR"/>
</dbReference>
<evidence type="ECO:0000256" key="10">
    <source>
        <dbReference type="RuleBase" id="RU363097"/>
    </source>
</evidence>
<proteinExistence type="inferred from homology"/>
<keyword evidence="6" id="KW-1133">Transmembrane helix</keyword>
<evidence type="ECO:0000256" key="5">
    <source>
        <dbReference type="ARBA" id="ARBA00022857"/>
    </source>
</evidence>
<dbReference type="GO" id="GO:0035336">
    <property type="term" value="P:long-chain fatty-acyl-CoA metabolic process"/>
    <property type="evidence" value="ECO:0007669"/>
    <property type="project" value="TreeGrafter"/>
</dbReference>
<dbReference type="Gene3D" id="3.40.50.720">
    <property type="entry name" value="NAD(P)-binding Rossmann-like Domain"/>
    <property type="match status" value="1"/>
</dbReference>
<evidence type="ECO:0000259" key="11">
    <source>
        <dbReference type="Pfam" id="PF03015"/>
    </source>
</evidence>
<keyword evidence="7 10" id="KW-0443">Lipid metabolism</keyword>
<evidence type="ECO:0000256" key="7">
    <source>
        <dbReference type="ARBA" id="ARBA00023098"/>
    </source>
</evidence>
<protein>
    <recommendedName>
        <fullName evidence="10">Fatty acyl-CoA reductase</fullName>
        <ecNumber evidence="10">1.2.1.84</ecNumber>
    </recommendedName>
</protein>
<evidence type="ECO:0000259" key="12">
    <source>
        <dbReference type="Pfam" id="PF07993"/>
    </source>
</evidence>
<organism evidence="13 14">
    <name type="scientific">Henosepilachna vigintioctopunctata</name>
    <dbReference type="NCBI Taxonomy" id="420089"/>
    <lineage>
        <taxon>Eukaryota</taxon>
        <taxon>Metazoa</taxon>
        <taxon>Ecdysozoa</taxon>
        <taxon>Arthropoda</taxon>
        <taxon>Hexapoda</taxon>
        <taxon>Insecta</taxon>
        <taxon>Pterygota</taxon>
        <taxon>Neoptera</taxon>
        <taxon>Endopterygota</taxon>
        <taxon>Coleoptera</taxon>
        <taxon>Polyphaga</taxon>
        <taxon>Cucujiformia</taxon>
        <taxon>Coccinelloidea</taxon>
        <taxon>Coccinellidae</taxon>
        <taxon>Epilachninae</taxon>
        <taxon>Epilachnini</taxon>
        <taxon>Henosepilachna</taxon>
    </lineage>
</organism>
<name>A0AAW1U2J3_9CUCU</name>
<dbReference type="PANTHER" id="PTHR11011">
    <property type="entry name" value="MALE STERILITY PROTEIN 2-RELATED"/>
    <property type="match status" value="1"/>
</dbReference>
<dbReference type="CDD" id="cd05236">
    <property type="entry name" value="FAR-N_SDR_e"/>
    <property type="match status" value="1"/>
</dbReference>
<dbReference type="EC" id="1.2.1.84" evidence="10"/>
<accession>A0AAW1U2J3</accession>